<keyword evidence="6" id="KW-1185">Reference proteome</keyword>
<sequence length="170" mass="19618">MNIFDNIKNQFGSHSNNFDSDDFENNENSVKQEKKDNKIISINNYSDLSKSYGNEDNQDTQEKQIAMIKPKSFEEAIKISNWIEEEKIIVLSVELLTPKLTQRLIDFISGALYIKKGEMFEMTKGEVFVCIPNKYGSILDINSLTENTISKLNLKSTNNYEEIKPKFNTK</sequence>
<keyword evidence="2" id="KW-0717">Septation</keyword>
<gene>
    <name evidence="5" type="ORF">EV215_1832</name>
</gene>
<evidence type="ECO:0000256" key="1">
    <source>
        <dbReference type="ARBA" id="ARBA00022618"/>
    </source>
</evidence>
<dbReference type="PANTHER" id="PTHR35798:SF1">
    <property type="entry name" value="CELL DIVISION PROTEIN SEPF"/>
    <property type="match status" value="1"/>
</dbReference>
<dbReference type="PANTHER" id="PTHR35798">
    <property type="entry name" value="CELL DIVISION PROTEIN SEPF"/>
    <property type="match status" value="1"/>
</dbReference>
<dbReference type="Proteomes" id="UP000294678">
    <property type="component" value="Unassembled WGS sequence"/>
</dbReference>
<keyword evidence="3" id="KW-0131">Cell cycle</keyword>
<dbReference type="InterPro" id="IPR023052">
    <property type="entry name" value="Cell_div_SepF"/>
</dbReference>
<evidence type="ECO:0000256" key="3">
    <source>
        <dbReference type="ARBA" id="ARBA00023306"/>
    </source>
</evidence>
<dbReference type="Gene3D" id="3.30.110.150">
    <property type="entry name" value="SepF-like protein"/>
    <property type="match status" value="1"/>
</dbReference>
<dbReference type="Pfam" id="PF04472">
    <property type="entry name" value="SepF"/>
    <property type="match status" value="1"/>
</dbReference>
<comment type="function">
    <text evidence="4">Cell division protein that is part of the divisome complex and is recruited early to the Z-ring. Probably stimulates Z-ring formation, perhaps through the cross-linking of FtsZ protofilaments. Its function overlaps with FtsA.</text>
</comment>
<evidence type="ECO:0000313" key="6">
    <source>
        <dbReference type="Proteomes" id="UP000294678"/>
    </source>
</evidence>
<evidence type="ECO:0000256" key="2">
    <source>
        <dbReference type="ARBA" id="ARBA00023210"/>
    </source>
</evidence>
<name>A0AA46DXJ8_9FUSO</name>
<dbReference type="RefSeq" id="WP_134113692.1">
    <property type="nucleotide sequence ID" value="NZ_SOBG01000008.1"/>
</dbReference>
<keyword evidence="1" id="KW-0132">Cell division</keyword>
<proteinExistence type="predicted"/>
<evidence type="ECO:0000256" key="4">
    <source>
        <dbReference type="ARBA" id="ARBA00044936"/>
    </source>
</evidence>
<reference evidence="5 6" key="1">
    <citation type="submission" date="2019-03" db="EMBL/GenBank/DDBJ databases">
        <title>Genomic Encyclopedia of Type Strains, Phase IV (KMG-IV): sequencing the most valuable type-strain genomes for metagenomic binning, comparative biology and taxonomic classification.</title>
        <authorList>
            <person name="Goeker M."/>
        </authorList>
    </citation>
    <scope>NUCLEOTIDE SEQUENCE [LARGE SCALE GENOMIC DNA]</scope>
    <source>
        <strain evidence="5 6">DSM 100055</strain>
    </source>
</reference>
<dbReference type="AlphaFoldDB" id="A0AA46DXJ8"/>
<dbReference type="InterPro" id="IPR007561">
    <property type="entry name" value="Cell_div_SepF/SepF-rel"/>
</dbReference>
<dbReference type="InterPro" id="IPR038594">
    <property type="entry name" value="SepF-like_sf"/>
</dbReference>
<dbReference type="GO" id="GO:0000917">
    <property type="term" value="P:division septum assembly"/>
    <property type="evidence" value="ECO:0007669"/>
    <property type="project" value="UniProtKB-KW"/>
</dbReference>
<protein>
    <submittedName>
        <fullName evidence="5">Uncharacterized protein DUF552</fullName>
    </submittedName>
</protein>
<comment type="caution">
    <text evidence="5">The sequence shown here is derived from an EMBL/GenBank/DDBJ whole genome shotgun (WGS) entry which is preliminary data.</text>
</comment>
<dbReference type="EMBL" id="SOBG01000008">
    <property type="protein sequence ID" value="TDT68111.1"/>
    <property type="molecule type" value="Genomic_DNA"/>
</dbReference>
<organism evidence="5 6">
    <name type="scientific">Hypnocyclicus thermotrophus</name>
    <dbReference type="NCBI Taxonomy" id="1627895"/>
    <lineage>
        <taxon>Bacteria</taxon>
        <taxon>Fusobacteriati</taxon>
        <taxon>Fusobacteriota</taxon>
        <taxon>Fusobacteriia</taxon>
        <taxon>Fusobacteriales</taxon>
        <taxon>Fusobacteriaceae</taxon>
        <taxon>Hypnocyclicus</taxon>
    </lineage>
</organism>
<accession>A0AA46DXJ8</accession>
<evidence type="ECO:0000313" key="5">
    <source>
        <dbReference type="EMBL" id="TDT68111.1"/>
    </source>
</evidence>